<evidence type="ECO:0000313" key="4">
    <source>
        <dbReference type="Proteomes" id="UP000594638"/>
    </source>
</evidence>
<feature type="region of interest" description="Disordered" evidence="1">
    <location>
        <begin position="23"/>
        <end position="53"/>
    </location>
</feature>
<proteinExistence type="predicted"/>
<feature type="compositionally biased region" description="Basic and acidic residues" evidence="1">
    <location>
        <begin position="34"/>
        <end position="51"/>
    </location>
</feature>
<dbReference type="AlphaFoldDB" id="A0A8S0TY75"/>
<sequence length="205" mass="23044">MADNEDRTETAPKGNEWEVISLTAPANAASPGLKEVESSEDSQRYEKENKGDIPYLIAEERGKLDVKDEEKVSIEQLMSDEFPGVHDFDEKDNRLSVGEFSTFHNISTMGRSYAVEEDAMADDMAEPFEHDLHLNSPSFQKPVKENKYGGADLPCEAWWKMRALSLYDHVKEANTFSSIIIATTIIGLVIIGHKWKKEKVATFSA</sequence>
<keyword evidence="2" id="KW-0812">Transmembrane</keyword>
<evidence type="ECO:0000313" key="3">
    <source>
        <dbReference type="EMBL" id="CAA3009860.1"/>
    </source>
</evidence>
<name>A0A8S0TY75_OLEEU</name>
<dbReference type="InterPro" id="IPR040304">
    <property type="entry name" value="ATG8-IP-1/2"/>
</dbReference>
<evidence type="ECO:0000256" key="2">
    <source>
        <dbReference type="SAM" id="Phobius"/>
    </source>
</evidence>
<dbReference type="PANTHER" id="PTHR34797">
    <property type="entry name" value="ATG8-INTERACTING PROTEIN 2"/>
    <property type="match status" value="1"/>
</dbReference>
<dbReference type="Gramene" id="OE9A065795T1">
    <property type="protein sequence ID" value="OE9A065795C1"/>
    <property type="gene ID" value="OE9A065795"/>
</dbReference>
<dbReference type="EMBL" id="CACTIH010007327">
    <property type="protein sequence ID" value="CAA3009860.1"/>
    <property type="molecule type" value="Genomic_DNA"/>
</dbReference>
<accession>A0A8S0TY75</accession>
<keyword evidence="4" id="KW-1185">Reference proteome</keyword>
<dbReference type="OrthoDB" id="604034at2759"/>
<dbReference type="Proteomes" id="UP000594638">
    <property type="component" value="Unassembled WGS sequence"/>
</dbReference>
<dbReference type="PANTHER" id="PTHR34797:SF1">
    <property type="entry name" value="ATG8-INTERACTING PROTEIN 2"/>
    <property type="match status" value="1"/>
</dbReference>
<evidence type="ECO:0000256" key="1">
    <source>
        <dbReference type="SAM" id="MobiDB-lite"/>
    </source>
</evidence>
<organism evidence="3 4">
    <name type="scientific">Olea europaea subsp. europaea</name>
    <dbReference type="NCBI Taxonomy" id="158383"/>
    <lineage>
        <taxon>Eukaryota</taxon>
        <taxon>Viridiplantae</taxon>
        <taxon>Streptophyta</taxon>
        <taxon>Embryophyta</taxon>
        <taxon>Tracheophyta</taxon>
        <taxon>Spermatophyta</taxon>
        <taxon>Magnoliopsida</taxon>
        <taxon>eudicotyledons</taxon>
        <taxon>Gunneridae</taxon>
        <taxon>Pentapetalae</taxon>
        <taxon>asterids</taxon>
        <taxon>lamiids</taxon>
        <taxon>Lamiales</taxon>
        <taxon>Oleaceae</taxon>
        <taxon>Oleeae</taxon>
        <taxon>Olea</taxon>
    </lineage>
</organism>
<keyword evidence="2" id="KW-0472">Membrane</keyword>
<reference evidence="3 4" key="1">
    <citation type="submission" date="2019-12" db="EMBL/GenBank/DDBJ databases">
        <authorList>
            <person name="Alioto T."/>
            <person name="Alioto T."/>
            <person name="Gomez Garrido J."/>
        </authorList>
    </citation>
    <scope>NUCLEOTIDE SEQUENCE [LARGE SCALE GENOMIC DNA]</scope>
</reference>
<keyword evidence="2" id="KW-1133">Transmembrane helix</keyword>
<comment type="caution">
    <text evidence="3">The sequence shown here is derived from an EMBL/GenBank/DDBJ whole genome shotgun (WGS) entry which is preliminary data.</text>
</comment>
<feature type="transmembrane region" description="Helical" evidence="2">
    <location>
        <begin position="173"/>
        <end position="191"/>
    </location>
</feature>
<protein>
    <submittedName>
        <fullName evidence="3">Uncharacterized protein</fullName>
    </submittedName>
</protein>
<gene>
    <name evidence="3" type="ORF">OLEA9_A065795</name>
</gene>